<dbReference type="Proteomes" id="UP001283361">
    <property type="component" value="Unassembled WGS sequence"/>
</dbReference>
<evidence type="ECO:0000313" key="1">
    <source>
        <dbReference type="EMBL" id="KAK3701159.1"/>
    </source>
</evidence>
<gene>
    <name evidence="1" type="ORF">RRG08_029631</name>
</gene>
<accession>A0AAE0XPD2</accession>
<organism evidence="1 2">
    <name type="scientific">Elysia crispata</name>
    <name type="common">lettuce slug</name>
    <dbReference type="NCBI Taxonomy" id="231223"/>
    <lineage>
        <taxon>Eukaryota</taxon>
        <taxon>Metazoa</taxon>
        <taxon>Spiralia</taxon>
        <taxon>Lophotrochozoa</taxon>
        <taxon>Mollusca</taxon>
        <taxon>Gastropoda</taxon>
        <taxon>Heterobranchia</taxon>
        <taxon>Euthyneura</taxon>
        <taxon>Panpulmonata</taxon>
        <taxon>Sacoglossa</taxon>
        <taxon>Placobranchoidea</taxon>
        <taxon>Plakobranchidae</taxon>
        <taxon>Elysia</taxon>
    </lineage>
</organism>
<comment type="caution">
    <text evidence="1">The sequence shown here is derived from an EMBL/GenBank/DDBJ whole genome shotgun (WGS) entry which is preliminary data.</text>
</comment>
<keyword evidence="2" id="KW-1185">Reference proteome</keyword>
<protein>
    <submittedName>
        <fullName evidence="1">Uncharacterized protein</fullName>
    </submittedName>
</protein>
<name>A0AAE0XPD2_9GAST</name>
<dbReference type="EMBL" id="JAWDGP010007897">
    <property type="protein sequence ID" value="KAK3701159.1"/>
    <property type="molecule type" value="Genomic_DNA"/>
</dbReference>
<evidence type="ECO:0000313" key="2">
    <source>
        <dbReference type="Proteomes" id="UP001283361"/>
    </source>
</evidence>
<reference evidence="1" key="1">
    <citation type="journal article" date="2023" name="G3 (Bethesda)">
        <title>A reference genome for the long-term kleptoplast-retaining sea slug Elysia crispata morphotype clarki.</title>
        <authorList>
            <person name="Eastman K.E."/>
            <person name="Pendleton A.L."/>
            <person name="Shaikh M.A."/>
            <person name="Suttiyut T."/>
            <person name="Ogas R."/>
            <person name="Tomko P."/>
            <person name="Gavelis G."/>
            <person name="Widhalm J.R."/>
            <person name="Wisecaver J.H."/>
        </authorList>
    </citation>
    <scope>NUCLEOTIDE SEQUENCE</scope>
    <source>
        <strain evidence="1">ECLA1</strain>
    </source>
</reference>
<proteinExistence type="predicted"/>
<dbReference type="AlphaFoldDB" id="A0AAE0XPD2"/>
<sequence>MTDDGRNVSLFELTLDGPRLEWRLVSSSSKYSQQQVTAVTGDGIGSGPWSEEWFHFVVSSLHLGSVRVCERKTVP</sequence>